<dbReference type="InterPro" id="IPR025671">
    <property type="entry name" value="HXXEE"/>
</dbReference>
<feature type="transmembrane region" description="Helical" evidence="1">
    <location>
        <begin position="124"/>
        <end position="145"/>
    </location>
</feature>
<evidence type="ECO:0000256" key="1">
    <source>
        <dbReference type="SAM" id="Phobius"/>
    </source>
</evidence>
<dbReference type="OrthoDB" id="5195477at2"/>
<proteinExistence type="predicted"/>
<comment type="caution">
    <text evidence="2">The sequence shown here is derived from an EMBL/GenBank/DDBJ whole genome shotgun (WGS) entry which is preliminary data.</text>
</comment>
<dbReference type="RefSeq" id="WP_036171206.1">
    <property type="nucleotide sequence ID" value="NZ_AVCZ01000001.1"/>
</dbReference>
<protein>
    <recommendedName>
        <fullName evidence="4">HXXEE domain-containing protein</fullName>
    </recommendedName>
</protein>
<dbReference type="AlphaFoldDB" id="A0A0A3J5Z1"/>
<gene>
    <name evidence="2" type="ORF">CD30_01190</name>
</gene>
<reference evidence="2 3" key="1">
    <citation type="submission" date="2014-02" db="EMBL/GenBank/DDBJ databases">
        <title>Draft genome sequence of Lysinibacillus massiliensis CCUG 49529.</title>
        <authorList>
            <person name="Zhang F."/>
            <person name="Wang G."/>
            <person name="Zhang L."/>
        </authorList>
    </citation>
    <scope>NUCLEOTIDE SEQUENCE [LARGE SCALE GENOMIC DNA]</scope>
    <source>
        <strain evidence="2 3">CCUG 49529</strain>
    </source>
</reference>
<sequence length="178" mass="20669">MEHWGYLLTLIWLFPILFIFHDFEEIIMVEKWLARNKSKIFTLLPKKMAEQIVKQFSMTTAQFTVAVLVVFLFVSISTILASRYVLGEPFGDIYLFTTVQLVFFLHAFTHIGQSILLRSITPGAITSVIIIIPYSLYLFPAMLHYEIISWQTIWISLPLSILIVPVLLFAHWVGKKFI</sequence>
<feature type="transmembrane region" description="Helical" evidence="1">
    <location>
        <begin position="93"/>
        <end position="112"/>
    </location>
</feature>
<dbReference type="Proteomes" id="UP000030595">
    <property type="component" value="Unassembled WGS sequence"/>
</dbReference>
<feature type="transmembrane region" description="Helical" evidence="1">
    <location>
        <begin position="151"/>
        <end position="173"/>
    </location>
</feature>
<dbReference type="EMBL" id="JPVQ01000001">
    <property type="protein sequence ID" value="KGR92454.1"/>
    <property type="molecule type" value="Genomic_DNA"/>
</dbReference>
<organism evidence="2 3">
    <name type="scientific">Ureibacillus massiliensis 4400831 = CIP 108448 = CCUG 49529</name>
    <dbReference type="NCBI Taxonomy" id="1211035"/>
    <lineage>
        <taxon>Bacteria</taxon>
        <taxon>Bacillati</taxon>
        <taxon>Bacillota</taxon>
        <taxon>Bacilli</taxon>
        <taxon>Bacillales</taxon>
        <taxon>Caryophanaceae</taxon>
        <taxon>Ureibacillus</taxon>
    </lineage>
</organism>
<evidence type="ECO:0000313" key="3">
    <source>
        <dbReference type="Proteomes" id="UP000030595"/>
    </source>
</evidence>
<keyword evidence="3" id="KW-1185">Reference proteome</keyword>
<dbReference type="Pfam" id="PF13787">
    <property type="entry name" value="HXXEE"/>
    <property type="match status" value="1"/>
</dbReference>
<accession>A0A0A3J5Z1</accession>
<keyword evidence="1" id="KW-1133">Transmembrane helix</keyword>
<evidence type="ECO:0000313" key="2">
    <source>
        <dbReference type="EMBL" id="KGR92454.1"/>
    </source>
</evidence>
<dbReference type="eggNOG" id="ENOG5030UHW">
    <property type="taxonomic scope" value="Bacteria"/>
</dbReference>
<name>A0A0A3J5Z1_9BACL</name>
<keyword evidence="1" id="KW-0472">Membrane</keyword>
<keyword evidence="1" id="KW-0812">Transmembrane</keyword>
<evidence type="ECO:0008006" key="4">
    <source>
        <dbReference type="Google" id="ProtNLM"/>
    </source>
</evidence>
<feature type="transmembrane region" description="Helical" evidence="1">
    <location>
        <begin position="6"/>
        <end position="23"/>
    </location>
</feature>
<feature type="transmembrane region" description="Helical" evidence="1">
    <location>
        <begin position="56"/>
        <end position="81"/>
    </location>
</feature>